<dbReference type="EMBL" id="VWXL01000053">
    <property type="protein sequence ID" value="MVB11364.1"/>
    <property type="molecule type" value="Genomic_DNA"/>
</dbReference>
<dbReference type="OrthoDB" id="1821976at2"/>
<organism evidence="3 4">
    <name type="scientific">Caproicibacter fermentans</name>
    <dbReference type="NCBI Taxonomy" id="2576756"/>
    <lineage>
        <taxon>Bacteria</taxon>
        <taxon>Bacillati</taxon>
        <taxon>Bacillota</taxon>
        <taxon>Clostridia</taxon>
        <taxon>Eubacteriales</taxon>
        <taxon>Acutalibacteraceae</taxon>
        <taxon>Caproicibacter</taxon>
    </lineage>
</organism>
<dbReference type="AlphaFoldDB" id="A0A6N8HZQ5"/>
<comment type="caution">
    <text evidence="3">The sequence shown here is derived from an EMBL/GenBank/DDBJ whole genome shotgun (WGS) entry which is preliminary data.</text>
</comment>
<name>A0A6N8HZQ5_9FIRM</name>
<dbReference type="Pfam" id="PF19481">
    <property type="entry name" value="DUF6017"/>
    <property type="match status" value="1"/>
</dbReference>
<reference evidence="3 4" key="1">
    <citation type="submission" date="2019-09" db="EMBL/GenBank/DDBJ databases">
        <title>Genome sequence of Clostridium sp. EA1.</title>
        <authorList>
            <person name="Poehlein A."/>
            <person name="Bengelsdorf F.R."/>
            <person name="Daniel R."/>
        </authorList>
    </citation>
    <scope>NUCLEOTIDE SEQUENCE [LARGE SCALE GENOMIC DNA]</scope>
    <source>
        <strain evidence="3 4">EA1</strain>
    </source>
</reference>
<feature type="compositionally biased region" description="Basic and acidic residues" evidence="1">
    <location>
        <begin position="149"/>
        <end position="158"/>
    </location>
</feature>
<evidence type="ECO:0000259" key="2">
    <source>
        <dbReference type="Pfam" id="PF19481"/>
    </source>
</evidence>
<dbReference type="Proteomes" id="UP000469440">
    <property type="component" value="Unassembled WGS sequence"/>
</dbReference>
<gene>
    <name evidence="3" type="ORF">CAFE_20790</name>
</gene>
<evidence type="ECO:0000256" key="1">
    <source>
        <dbReference type="SAM" id="MobiDB-lite"/>
    </source>
</evidence>
<dbReference type="InterPro" id="IPR046059">
    <property type="entry name" value="DUF6017"/>
</dbReference>
<accession>A0A6N8HZQ5</accession>
<feature type="region of interest" description="Disordered" evidence="1">
    <location>
        <begin position="149"/>
        <end position="174"/>
    </location>
</feature>
<proteinExistence type="predicted"/>
<feature type="domain" description="DUF6017" evidence="2">
    <location>
        <begin position="175"/>
        <end position="270"/>
    </location>
</feature>
<sequence length="282" mass="32787">MDEKRSYYAIIPANVRYDKSLSPNAKLLYGEITALCSEKGYCWSTNKYFSDLFGVSQKSISKWISMLAKKKYLFIRMVYRKGTKEILERHLSIVKEPLEERSDSASCDTPPIEEKLNTPMEEKFHTPGKKGPYPIEEKFHTPMEEKFQENITETDGKGNKSVSQSKEKQEVDELTDEIRERLKEQIEYDYFEENLPEDLPGVNALIDCMAEILIAPRSKINGSMQPRAVLKPYIDKADSESVRGFLDHMRGKPMRDVKNIRSYWQSAFVNFIREEELVKLTL</sequence>
<dbReference type="RefSeq" id="WP_156990611.1">
    <property type="nucleotide sequence ID" value="NZ_VWXL01000053.1"/>
</dbReference>
<keyword evidence="4" id="KW-1185">Reference proteome</keyword>
<dbReference type="Pfam" id="PF13730">
    <property type="entry name" value="HTH_36"/>
    <property type="match status" value="1"/>
</dbReference>
<evidence type="ECO:0000313" key="3">
    <source>
        <dbReference type="EMBL" id="MVB11364.1"/>
    </source>
</evidence>
<feature type="compositionally biased region" description="Basic and acidic residues" evidence="1">
    <location>
        <begin position="165"/>
        <end position="174"/>
    </location>
</feature>
<protein>
    <submittedName>
        <fullName evidence="3">Helix-turn-helix domain protein</fullName>
    </submittedName>
</protein>
<evidence type="ECO:0000313" key="4">
    <source>
        <dbReference type="Proteomes" id="UP000469440"/>
    </source>
</evidence>